<reference evidence="8 9" key="1">
    <citation type="submission" date="2018-06" db="EMBL/GenBank/DDBJ databases">
        <title>Genome sequencing of Oceanotoga sp. sy52.</title>
        <authorList>
            <person name="Mori K."/>
        </authorList>
    </citation>
    <scope>NUCLEOTIDE SEQUENCE [LARGE SCALE GENOMIC DNA]</scope>
    <source>
        <strain evidence="9">sy52</strain>
    </source>
</reference>
<dbReference type="Pfam" id="PF13091">
    <property type="entry name" value="PLDc_2"/>
    <property type="match status" value="2"/>
</dbReference>
<keyword evidence="9" id="KW-1185">Reference proteome</keyword>
<dbReference type="EMBL" id="AP018712">
    <property type="protein sequence ID" value="BBE30199.1"/>
    <property type="molecule type" value="Genomic_DNA"/>
</dbReference>
<keyword evidence="4" id="KW-0378">Hydrolase</keyword>
<evidence type="ECO:0000256" key="6">
    <source>
        <dbReference type="ARBA" id="ARBA00023098"/>
    </source>
</evidence>
<accession>A0A7G1GA09</accession>
<dbReference type="Gene3D" id="3.30.870.10">
    <property type="entry name" value="Endonuclease Chain A"/>
    <property type="match status" value="2"/>
</dbReference>
<dbReference type="SMART" id="SM00155">
    <property type="entry name" value="PLDc"/>
    <property type="match status" value="2"/>
</dbReference>
<comment type="catalytic activity">
    <reaction evidence="1">
        <text>a 1,2-diacyl-sn-glycero-3-phosphocholine + H2O = a 1,2-diacyl-sn-glycero-3-phosphate + choline + H(+)</text>
        <dbReference type="Rhea" id="RHEA:14445"/>
        <dbReference type="ChEBI" id="CHEBI:15354"/>
        <dbReference type="ChEBI" id="CHEBI:15377"/>
        <dbReference type="ChEBI" id="CHEBI:15378"/>
        <dbReference type="ChEBI" id="CHEBI:57643"/>
        <dbReference type="ChEBI" id="CHEBI:58608"/>
        <dbReference type="EC" id="3.1.4.4"/>
    </reaction>
</comment>
<dbReference type="Proteomes" id="UP000516361">
    <property type="component" value="Chromosome"/>
</dbReference>
<dbReference type="EC" id="3.1.4.4" evidence="3"/>
<dbReference type="SUPFAM" id="SSF56024">
    <property type="entry name" value="Phospholipase D/nuclease"/>
    <property type="match status" value="2"/>
</dbReference>
<evidence type="ECO:0000313" key="9">
    <source>
        <dbReference type="Proteomes" id="UP000516361"/>
    </source>
</evidence>
<gene>
    <name evidence="8" type="ORF">OSSY52_03400</name>
</gene>
<evidence type="ECO:0000256" key="1">
    <source>
        <dbReference type="ARBA" id="ARBA00000798"/>
    </source>
</evidence>
<feature type="domain" description="PLD phosphodiesterase" evidence="7">
    <location>
        <begin position="332"/>
        <end position="359"/>
    </location>
</feature>
<evidence type="ECO:0000313" key="8">
    <source>
        <dbReference type="EMBL" id="BBE30199.1"/>
    </source>
</evidence>
<dbReference type="GO" id="GO:0016891">
    <property type="term" value="F:RNA endonuclease activity producing 5'-phosphomonoesters, hydrolytic mechanism"/>
    <property type="evidence" value="ECO:0007669"/>
    <property type="project" value="TreeGrafter"/>
</dbReference>
<dbReference type="FunCoup" id="A0A7G1GA09">
    <property type="interactions" value="79"/>
</dbReference>
<dbReference type="InterPro" id="IPR051406">
    <property type="entry name" value="PLD_domain"/>
</dbReference>
<dbReference type="GO" id="GO:0004630">
    <property type="term" value="F:phospholipase D activity"/>
    <property type="evidence" value="ECO:0007669"/>
    <property type="project" value="UniProtKB-EC"/>
</dbReference>
<comment type="similarity">
    <text evidence="2">Belongs to the phospholipase D family.</text>
</comment>
<keyword evidence="5" id="KW-0442">Lipid degradation</keyword>
<proteinExistence type="inferred from homology"/>
<dbReference type="InterPro" id="IPR025202">
    <property type="entry name" value="PLD-like_dom"/>
</dbReference>
<dbReference type="KEGG" id="ocy:OSSY52_03400"/>
<feature type="domain" description="PLD phosphodiesterase" evidence="7">
    <location>
        <begin position="172"/>
        <end position="199"/>
    </location>
</feature>
<dbReference type="PROSITE" id="PS50035">
    <property type="entry name" value="PLD"/>
    <property type="match status" value="2"/>
</dbReference>
<dbReference type="InterPro" id="IPR001736">
    <property type="entry name" value="PLipase_D/transphosphatidylase"/>
</dbReference>
<dbReference type="GO" id="GO:0016042">
    <property type="term" value="P:lipid catabolic process"/>
    <property type="evidence" value="ECO:0007669"/>
    <property type="project" value="UniProtKB-KW"/>
</dbReference>
<evidence type="ECO:0000256" key="3">
    <source>
        <dbReference type="ARBA" id="ARBA00012027"/>
    </source>
</evidence>
<dbReference type="PANTHER" id="PTHR43856">
    <property type="entry name" value="CARDIOLIPIN HYDROLASE"/>
    <property type="match status" value="1"/>
</dbReference>
<dbReference type="CDD" id="cd09116">
    <property type="entry name" value="PLDc_Nuc_like"/>
    <property type="match status" value="1"/>
</dbReference>
<organism evidence="8 9">
    <name type="scientific">Tepiditoga spiralis</name>
    <dbReference type="NCBI Taxonomy" id="2108365"/>
    <lineage>
        <taxon>Bacteria</taxon>
        <taxon>Thermotogati</taxon>
        <taxon>Thermotogota</taxon>
        <taxon>Thermotogae</taxon>
        <taxon>Petrotogales</taxon>
        <taxon>Petrotogaceae</taxon>
        <taxon>Tepiditoga</taxon>
    </lineage>
</organism>
<evidence type="ECO:0000256" key="4">
    <source>
        <dbReference type="ARBA" id="ARBA00022801"/>
    </source>
</evidence>
<name>A0A7G1GA09_9BACT</name>
<evidence type="ECO:0000256" key="5">
    <source>
        <dbReference type="ARBA" id="ARBA00022963"/>
    </source>
</evidence>
<protein>
    <recommendedName>
        <fullName evidence="3">phospholipase D</fullName>
        <ecNumber evidence="3">3.1.4.4</ecNumber>
    </recommendedName>
</protein>
<evidence type="ECO:0000256" key="2">
    <source>
        <dbReference type="ARBA" id="ARBA00008664"/>
    </source>
</evidence>
<keyword evidence="6" id="KW-0443">Lipid metabolism</keyword>
<evidence type="ECO:0000259" key="7">
    <source>
        <dbReference type="PROSITE" id="PS50035"/>
    </source>
</evidence>
<dbReference type="AlphaFoldDB" id="A0A7G1GA09"/>
<sequence length="393" mass="45244">MRKFLSILIILTLPILVFLSDYNLNLSNGDYLWINGLTDNIIGHIPGMYEQNNELFFRADNSVSEYSFDIGLNKWKIGISKNTNDSTVLFYDISTQDRNNKNLSYFLNLINGAKKFIYLSVYDLDNVDIVNALISAKNRGVDVRVVIESGNRNTKTDFKLPNNNIPIIYDMNSAYMHNKFGVIDGYCVVTGSTNLTETGINSNSNNMFIVFNNELAQDYMEEFNEQFNKKMFGKYDDNIKSFVKVKTNSGLIEPFFMPEDDLKDRLVQLINSAQQSIDIMMFTFTDKEIANALLDAKNRGLKIRIIMETFQAKSSWSVYSFIKSLNPVLDKNPRTFHHKVMIIDNSITVTGSYNFTNSAQFKNDENALIIHSQDVSHSFTKEFNRFWTLYTKK</sequence>
<dbReference type="PANTHER" id="PTHR43856:SF1">
    <property type="entry name" value="MITOCHONDRIAL CARDIOLIPIN HYDROLASE"/>
    <property type="match status" value="1"/>
</dbReference>
<dbReference type="RefSeq" id="WP_190615325.1">
    <property type="nucleotide sequence ID" value="NZ_AP018712.1"/>
</dbReference>
<dbReference type="GO" id="GO:0006793">
    <property type="term" value="P:phosphorus metabolic process"/>
    <property type="evidence" value="ECO:0007669"/>
    <property type="project" value="UniProtKB-ARBA"/>
</dbReference>
<dbReference type="InParanoid" id="A0A7G1GA09"/>